<feature type="domain" description="NAD(P)-binding" evidence="1">
    <location>
        <begin position="8"/>
        <end position="146"/>
    </location>
</feature>
<protein>
    <submittedName>
        <fullName evidence="2">Nucleoside-diphosphate-sugar epimerase</fullName>
    </submittedName>
</protein>
<dbReference type="EMBL" id="AZCU01000008">
    <property type="protein sequence ID" value="KRK25379.1"/>
    <property type="molecule type" value="Genomic_DNA"/>
</dbReference>
<dbReference type="Pfam" id="PF13460">
    <property type="entry name" value="NAD_binding_10"/>
    <property type="match status" value="1"/>
</dbReference>
<evidence type="ECO:0000313" key="3">
    <source>
        <dbReference type="Proteomes" id="UP000051020"/>
    </source>
</evidence>
<dbReference type="Proteomes" id="UP000051020">
    <property type="component" value="Unassembled WGS sequence"/>
</dbReference>
<dbReference type="PANTHER" id="PTHR47129:SF1">
    <property type="entry name" value="NMRA-LIKE DOMAIN-CONTAINING PROTEIN"/>
    <property type="match status" value="1"/>
</dbReference>
<evidence type="ECO:0000259" key="1">
    <source>
        <dbReference type="Pfam" id="PF13460"/>
    </source>
</evidence>
<dbReference type="RefSeq" id="WP_050339879.1">
    <property type="nucleotide sequence ID" value="NZ_AZCU01000008.1"/>
</dbReference>
<comment type="caution">
    <text evidence="2">The sequence shown here is derived from an EMBL/GenBank/DDBJ whole genome shotgun (WGS) entry which is preliminary data.</text>
</comment>
<dbReference type="SUPFAM" id="SSF51735">
    <property type="entry name" value="NAD(P)-binding Rossmann-fold domains"/>
    <property type="match status" value="1"/>
</dbReference>
<proteinExistence type="predicted"/>
<evidence type="ECO:0000313" key="2">
    <source>
        <dbReference type="EMBL" id="KRK25379.1"/>
    </source>
</evidence>
<dbReference type="Gene3D" id="3.40.50.720">
    <property type="entry name" value="NAD(P)-binding Rossmann-like Domain"/>
    <property type="match status" value="1"/>
</dbReference>
<name>A0A837RCE2_LACPE</name>
<dbReference type="Gene3D" id="3.90.25.10">
    <property type="entry name" value="UDP-galactose 4-epimerase, domain 1"/>
    <property type="match status" value="1"/>
</dbReference>
<accession>A0A837RCE2</accession>
<dbReference type="GeneID" id="49395256"/>
<dbReference type="InterPro" id="IPR052718">
    <property type="entry name" value="NmrA-type_oxidoreductase"/>
</dbReference>
<dbReference type="InterPro" id="IPR016040">
    <property type="entry name" value="NAD(P)-bd_dom"/>
</dbReference>
<reference evidence="2 3" key="1">
    <citation type="journal article" date="2015" name="Genome Announc.">
        <title>Expanding the biotechnology potential of lactobacilli through comparative genomics of 213 strains and associated genera.</title>
        <authorList>
            <person name="Sun Z."/>
            <person name="Harris H.M."/>
            <person name="McCann A."/>
            <person name="Guo C."/>
            <person name="Argimon S."/>
            <person name="Zhang W."/>
            <person name="Yang X."/>
            <person name="Jeffery I.B."/>
            <person name="Cooney J.C."/>
            <person name="Kagawa T.F."/>
            <person name="Liu W."/>
            <person name="Song Y."/>
            <person name="Salvetti E."/>
            <person name="Wrobel A."/>
            <person name="Rasinkangas P."/>
            <person name="Parkhill J."/>
            <person name="Rea M.C."/>
            <person name="O'Sullivan O."/>
            <person name="Ritari J."/>
            <person name="Douillard F.P."/>
            <person name="Paul Ross R."/>
            <person name="Yang R."/>
            <person name="Briner A.E."/>
            <person name="Felis G.E."/>
            <person name="de Vos W.M."/>
            <person name="Barrangou R."/>
            <person name="Klaenhammer T.R."/>
            <person name="Caufield P.W."/>
            <person name="Cui Y."/>
            <person name="Zhang H."/>
            <person name="O'Toole P.W."/>
        </authorList>
    </citation>
    <scope>NUCLEOTIDE SEQUENCE [LARGE SCALE GENOMIC DNA]</scope>
    <source>
        <strain evidence="2 3">DSM 20314</strain>
    </source>
</reference>
<organism evidence="2 3">
    <name type="scientific">Lactiplantibacillus pentosus DSM 20314</name>
    <dbReference type="NCBI Taxonomy" id="1423791"/>
    <lineage>
        <taxon>Bacteria</taxon>
        <taxon>Bacillati</taxon>
        <taxon>Bacillota</taxon>
        <taxon>Bacilli</taxon>
        <taxon>Lactobacillales</taxon>
        <taxon>Lactobacillaceae</taxon>
        <taxon>Lactiplantibacillus</taxon>
    </lineage>
</organism>
<sequence length="284" mass="30502">MKFAVTAATGKFGQSAVSTLNAKVGPENVLVIARNQDKATQLFPDNPIRIGNYDDVDAMTKAFEDVERVLFVSSQPGGPVDRATAHKNVVTALNAAHVKFVAYTSFPHAQTAVSALASDHRATENAITATNIAHSFLRNNWYLENEMGFLQSGNHNQEALYWANNTAGWALEREYAAAAANVLMAEDPQEVYEFAGAARTYAELGQALQKATGNRFKITQVSQEAYTQSLEATGLDHDTAALFASFQAPINDGALAETSADLANVLGHQPLEASAAIQEILARS</sequence>
<dbReference type="PANTHER" id="PTHR47129">
    <property type="entry name" value="QUINONE OXIDOREDUCTASE 2"/>
    <property type="match status" value="1"/>
</dbReference>
<dbReference type="AlphaFoldDB" id="A0A837RCE2"/>
<dbReference type="InterPro" id="IPR036291">
    <property type="entry name" value="NAD(P)-bd_dom_sf"/>
</dbReference>
<gene>
    <name evidence="2" type="ORF">FD24_GL003228</name>
</gene>